<dbReference type="Proteomes" id="UP000479000">
    <property type="component" value="Unassembled WGS sequence"/>
</dbReference>
<dbReference type="Pfam" id="PF00732">
    <property type="entry name" value="GMC_oxred_N"/>
    <property type="match status" value="1"/>
</dbReference>
<feature type="domain" description="Glucose-methanol-choline oxidoreductase N-terminal" evidence="4">
    <location>
        <begin position="261"/>
        <end position="275"/>
    </location>
</feature>
<dbReference type="AlphaFoldDB" id="A0A6H5HJP2"/>
<dbReference type="PIRSF" id="PIRSF000137">
    <property type="entry name" value="Alcohol_oxidase"/>
    <property type="match status" value="1"/>
</dbReference>
<feature type="binding site" evidence="3">
    <location>
        <position position="224"/>
    </location>
    <ligand>
        <name>FAD</name>
        <dbReference type="ChEBI" id="CHEBI:57692"/>
    </ligand>
</feature>
<keyword evidence="3" id="KW-0274">FAD</keyword>
<dbReference type="OrthoDB" id="269227at2759"/>
<dbReference type="GO" id="GO:0050660">
    <property type="term" value="F:flavin adenine dinucleotide binding"/>
    <property type="evidence" value="ECO:0007669"/>
    <property type="project" value="InterPro"/>
</dbReference>
<evidence type="ECO:0000256" key="2">
    <source>
        <dbReference type="PIRSR" id="PIRSR000137-1"/>
    </source>
</evidence>
<dbReference type="PROSITE" id="PS00624">
    <property type="entry name" value="GMC_OXRED_2"/>
    <property type="match status" value="1"/>
</dbReference>
<keyword evidence="6" id="KW-1185">Reference proteome</keyword>
<proteinExistence type="inferred from homology"/>
<dbReference type="InterPro" id="IPR007867">
    <property type="entry name" value="GMC_OxRtase_C"/>
</dbReference>
<dbReference type="InterPro" id="IPR000172">
    <property type="entry name" value="GMC_OxRdtase_N"/>
</dbReference>
<dbReference type="PANTHER" id="PTHR11552">
    <property type="entry name" value="GLUCOSE-METHANOL-CHOLINE GMC OXIDOREDUCTASE"/>
    <property type="match status" value="1"/>
</dbReference>
<dbReference type="SUPFAM" id="SSF51905">
    <property type="entry name" value="FAD/NAD(P)-binding domain"/>
    <property type="match status" value="1"/>
</dbReference>
<comment type="cofactor">
    <cofactor evidence="3">
        <name>FAD</name>
        <dbReference type="ChEBI" id="CHEBI:57692"/>
    </cofactor>
</comment>
<comment type="similarity">
    <text evidence="1">Belongs to the GMC oxidoreductase family.</text>
</comment>
<dbReference type="Gene3D" id="3.30.560.10">
    <property type="entry name" value="Glucose Oxidase, domain 3"/>
    <property type="match status" value="1"/>
</dbReference>
<name>A0A6H5HJP2_9HEMI</name>
<dbReference type="SUPFAM" id="SSF54373">
    <property type="entry name" value="FAD-linked reductases, C-terminal domain"/>
    <property type="match status" value="1"/>
</dbReference>
<evidence type="ECO:0000313" key="6">
    <source>
        <dbReference type="Proteomes" id="UP000479000"/>
    </source>
</evidence>
<keyword evidence="3" id="KW-0285">Flavoprotein</keyword>
<protein>
    <recommendedName>
        <fullName evidence="4">Glucose-methanol-choline oxidoreductase N-terminal domain-containing protein</fullName>
    </recommendedName>
</protein>
<dbReference type="InterPro" id="IPR036188">
    <property type="entry name" value="FAD/NAD-bd_sf"/>
</dbReference>
<evidence type="ECO:0000256" key="3">
    <source>
        <dbReference type="PIRSR" id="PIRSR000137-2"/>
    </source>
</evidence>
<dbReference type="GO" id="GO:0016614">
    <property type="term" value="F:oxidoreductase activity, acting on CH-OH group of donors"/>
    <property type="evidence" value="ECO:0007669"/>
    <property type="project" value="InterPro"/>
</dbReference>
<dbReference type="InterPro" id="IPR012132">
    <property type="entry name" value="GMC_OxRdtase"/>
</dbReference>
<gene>
    <name evidence="5" type="ORF">NTEN_LOCUS21037</name>
</gene>
<sequence length="561" mass="63236">MVEYFATSKQYLFKISRLTNFFFEISRLTEDFRSTVLVIENGQEDNVITDIPAANPYTLLTDYSYNFETEPDPNACQDVLGHRGKGQEGGTILSGLIWTRGNYRDYDNWASLGNPGWSYQDVLPYFLKTENMMEPELRNSPYHGKHGFVPVEYVRYVTPLLNSFLKAANFFGYRIVDYNNPYTHVGFSQIQSVVKGGERVTAATAYIKPILYRKNLYVQMRSRVTQILINPLTKTAYGVKFVKRGAVRVAYARKEVILSAGAFNSPQLLMLSGIGPADHLKEIGIPVLQDLPVGDGLKEHVGMHGLTFLINQRVNLAPLSVFQGIVINALKYFLTSSGVLKTLGCEGVGYVKTKYSNLSRAQPDIELVKSFGISDELYDYTYKPHEGRFAFSIWPMLMYPRSRGRVRLKDDNPLSKPIIDHGFFTDPQNVDMLTLIEGIKITLVEALKLAVRLAETPPLRKYGARLIDRPFPNCRHIRFGSDEYWECAVRTMSTQFHHQSGTCAMGSVVDGRLRVIGVRGLRVADASVMPTIPGAHIQAAAYMIGEKAADLIREDDFNNNR</sequence>
<evidence type="ECO:0000259" key="4">
    <source>
        <dbReference type="PROSITE" id="PS00624"/>
    </source>
</evidence>
<accession>A0A6H5HJP2</accession>
<feature type="active site" description="Proton donor" evidence="2">
    <location>
        <position position="498"/>
    </location>
</feature>
<evidence type="ECO:0000313" key="5">
    <source>
        <dbReference type="EMBL" id="CAB0016916.1"/>
    </source>
</evidence>
<evidence type="ECO:0000256" key="1">
    <source>
        <dbReference type="ARBA" id="ARBA00010790"/>
    </source>
</evidence>
<feature type="active site" description="Proton acceptor" evidence="2">
    <location>
        <position position="536"/>
    </location>
</feature>
<dbReference type="PANTHER" id="PTHR11552:SF208">
    <property type="entry name" value="RE36204P-RELATED"/>
    <property type="match status" value="1"/>
</dbReference>
<reference evidence="5 6" key="1">
    <citation type="submission" date="2020-02" db="EMBL/GenBank/DDBJ databases">
        <authorList>
            <person name="Ferguson B K."/>
        </authorList>
    </citation>
    <scope>NUCLEOTIDE SEQUENCE [LARGE SCALE GENOMIC DNA]</scope>
</reference>
<dbReference type="EMBL" id="CADCXU010030626">
    <property type="protein sequence ID" value="CAB0016916.1"/>
    <property type="molecule type" value="Genomic_DNA"/>
</dbReference>
<organism evidence="5 6">
    <name type="scientific">Nesidiocoris tenuis</name>
    <dbReference type="NCBI Taxonomy" id="355587"/>
    <lineage>
        <taxon>Eukaryota</taxon>
        <taxon>Metazoa</taxon>
        <taxon>Ecdysozoa</taxon>
        <taxon>Arthropoda</taxon>
        <taxon>Hexapoda</taxon>
        <taxon>Insecta</taxon>
        <taxon>Pterygota</taxon>
        <taxon>Neoptera</taxon>
        <taxon>Paraneoptera</taxon>
        <taxon>Hemiptera</taxon>
        <taxon>Heteroptera</taxon>
        <taxon>Panheteroptera</taxon>
        <taxon>Cimicomorpha</taxon>
        <taxon>Miridae</taxon>
        <taxon>Dicyphina</taxon>
        <taxon>Nesidiocoris</taxon>
    </lineage>
</organism>
<dbReference type="Pfam" id="PF05199">
    <property type="entry name" value="GMC_oxred_C"/>
    <property type="match status" value="1"/>
</dbReference>
<dbReference type="Gene3D" id="3.50.50.60">
    <property type="entry name" value="FAD/NAD(P)-binding domain"/>
    <property type="match status" value="1"/>
</dbReference>